<comment type="caution">
    <text evidence="8">The sequence shown here is derived from an EMBL/GenBank/DDBJ whole genome shotgun (WGS) entry which is preliminary data.</text>
</comment>
<evidence type="ECO:0000256" key="5">
    <source>
        <dbReference type="PROSITE-ProRule" id="PRU01248"/>
    </source>
</evidence>
<organism evidence="8 9">
    <name type="scientific">Autumnicola patrickiae</name>
    <dbReference type="NCBI Taxonomy" id="3075591"/>
    <lineage>
        <taxon>Bacteria</taxon>
        <taxon>Pseudomonadati</taxon>
        <taxon>Bacteroidota</taxon>
        <taxon>Flavobacteriia</taxon>
        <taxon>Flavobacteriales</taxon>
        <taxon>Flavobacteriaceae</taxon>
        <taxon>Autumnicola</taxon>
    </lineage>
</organism>
<reference evidence="8 9" key="1">
    <citation type="submission" date="2023-09" db="EMBL/GenBank/DDBJ databases">
        <authorList>
            <person name="Rey-Velasco X."/>
        </authorList>
    </citation>
    <scope>NUCLEOTIDE SEQUENCE [LARGE SCALE GENOMIC DNA]</scope>
    <source>
        <strain evidence="8 9">F188</strain>
    </source>
</reference>
<evidence type="ECO:0000256" key="3">
    <source>
        <dbReference type="ARBA" id="ARBA00023125"/>
    </source>
</evidence>
<dbReference type="InterPro" id="IPR004107">
    <property type="entry name" value="Integrase_SAM-like_N"/>
</dbReference>
<evidence type="ECO:0000256" key="1">
    <source>
        <dbReference type="ARBA" id="ARBA00008857"/>
    </source>
</evidence>
<dbReference type="InterPro" id="IPR002104">
    <property type="entry name" value="Integrase_catalytic"/>
</dbReference>
<dbReference type="PANTHER" id="PTHR30349:SF41">
    <property type="entry name" value="INTEGRASE_RECOMBINASE PROTEIN MJ0367-RELATED"/>
    <property type="match status" value="1"/>
</dbReference>
<evidence type="ECO:0000256" key="2">
    <source>
        <dbReference type="ARBA" id="ARBA00022908"/>
    </source>
</evidence>
<evidence type="ECO:0000259" key="6">
    <source>
        <dbReference type="PROSITE" id="PS51898"/>
    </source>
</evidence>
<feature type="domain" description="Tyr recombinase" evidence="6">
    <location>
        <begin position="218"/>
        <end position="404"/>
    </location>
</feature>
<dbReference type="SUPFAM" id="SSF56349">
    <property type="entry name" value="DNA breaking-rejoining enzymes"/>
    <property type="match status" value="1"/>
</dbReference>
<accession>A0ABU3E7E4</accession>
<dbReference type="InterPro" id="IPR013762">
    <property type="entry name" value="Integrase-like_cat_sf"/>
</dbReference>
<keyword evidence="4" id="KW-0233">DNA recombination</keyword>
<dbReference type="InterPro" id="IPR011010">
    <property type="entry name" value="DNA_brk_join_enz"/>
</dbReference>
<protein>
    <submittedName>
        <fullName evidence="8">Site-specific integrase</fullName>
    </submittedName>
</protein>
<dbReference type="Pfam" id="PF02899">
    <property type="entry name" value="Phage_int_SAM_1"/>
    <property type="match status" value="1"/>
</dbReference>
<evidence type="ECO:0000313" key="9">
    <source>
        <dbReference type="Proteomes" id="UP001261624"/>
    </source>
</evidence>
<keyword evidence="2" id="KW-0229">DNA integration</keyword>
<gene>
    <name evidence="8" type="ORF">RM549_19160</name>
</gene>
<keyword evidence="3 5" id="KW-0238">DNA-binding</keyword>
<dbReference type="CDD" id="cd01188">
    <property type="entry name" value="INT_RitA_C_like"/>
    <property type="match status" value="1"/>
</dbReference>
<dbReference type="PANTHER" id="PTHR30349">
    <property type="entry name" value="PHAGE INTEGRASE-RELATED"/>
    <property type="match status" value="1"/>
</dbReference>
<dbReference type="Gene3D" id="1.10.150.130">
    <property type="match status" value="1"/>
</dbReference>
<sequence length="423" mass="48776">MNEQIRAFNELMAEVGNYLENSHAYSGNTVGAYRRGWLRLREFMVSNGIQHYDQKVEEQFLNYEFEGRKGRKLSKQEQFLANGTRKLTEFQSTGQIKVPNLPPVKVHLVFNGVLGEAIIRYLDYKRVEERLSNIRLHCYRRCLFRFLEYCNKNKVLAIRDIDLAVLLKYINTLDCGKTVVVPILSTLRGFIKYLFKQELLIADYSKGIPKYRIVDQPKLPSTYSKGEIEKLIASVERSSPIGKRNYAIILLAARLGLRASDIARLKFSNLHWDTSTIEIEQVKTGKELILPLLPDVGNAIIDYLKYARAKSEEPCIFLSERPPYSYFTSSNVITHIVQRAYIKAGINIKSRRYGPRSLRQSLGFRLLEESTVLPVISEVLGHKSTESTRYYLRIDLKSMQQCILEVPSVSPDFYLQKGGVFYD</sequence>
<evidence type="ECO:0000256" key="4">
    <source>
        <dbReference type="ARBA" id="ARBA00023172"/>
    </source>
</evidence>
<dbReference type="PROSITE" id="PS51898">
    <property type="entry name" value="TYR_RECOMBINASE"/>
    <property type="match status" value="1"/>
</dbReference>
<comment type="similarity">
    <text evidence="1">Belongs to the 'phage' integrase family.</text>
</comment>
<dbReference type="Proteomes" id="UP001261624">
    <property type="component" value="Unassembled WGS sequence"/>
</dbReference>
<proteinExistence type="inferred from homology"/>
<dbReference type="InterPro" id="IPR010998">
    <property type="entry name" value="Integrase_recombinase_N"/>
</dbReference>
<dbReference type="PROSITE" id="PS51900">
    <property type="entry name" value="CB"/>
    <property type="match status" value="1"/>
</dbReference>
<dbReference type="Pfam" id="PF00589">
    <property type="entry name" value="Phage_integrase"/>
    <property type="match status" value="1"/>
</dbReference>
<dbReference type="EMBL" id="JAVRHM010000046">
    <property type="protein sequence ID" value="MDT0691913.1"/>
    <property type="molecule type" value="Genomic_DNA"/>
</dbReference>
<keyword evidence="9" id="KW-1185">Reference proteome</keyword>
<feature type="domain" description="Core-binding (CB)" evidence="7">
    <location>
        <begin position="112"/>
        <end position="195"/>
    </location>
</feature>
<dbReference type="Gene3D" id="1.10.443.10">
    <property type="entry name" value="Intergrase catalytic core"/>
    <property type="match status" value="1"/>
</dbReference>
<dbReference type="InterPro" id="IPR044068">
    <property type="entry name" value="CB"/>
</dbReference>
<evidence type="ECO:0000259" key="7">
    <source>
        <dbReference type="PROSITE" id="PS51900"/>
    </source>
</evidence>
<dbReference type="InterPro" id="IPR050090">
    <property type="entry name" value="Tyrosine_recombinase_XerCD"/>
</dbReference>
<name>A0ABU3E7E4_9FLAO</name>
<dbReference type="RefSeq" id="WP_311687696.1">
    <property type="nucleotide sequence ID" value="NZ_JAVRHM010000046.1"/>
</dbReference>
<evidence type="ECO:0000313" key="8">
    <source>
        <dbReference type="EMBL" id="MDT0691913.1"/>
    </source>
</evidence>